<reference evidence="4" key="2">
    <citation type="submission" date="2020-10" db="UniProtKB">
        <authorList>
            <consortium name="WormBaseParasite"/>
        </authorList>
    </citation>
    <scope>IDENTIFICATION</scope>
</reference>
<feature type="transmembrane region" description="Helical" evidence="1">
    <location>
        <begin position="138"/>
        <end position="160"/>
    </location>
</feature>
<dbReference type="PANTHER" id="PTHR34851">
    <property type="entry name" value="PROTEIN CBG05235-RELATED"/>
    <property type="match status" value="1"/>
</dbReference>
<evidence type="ECO:0000313" key="3">
    <source>
        <dbReference type="Proteomes" id="UP000492821"/>
    </source>
</evidence>
<keyword evidence="3" id="KW-1185">Reference proteome</keyword>
<protein>
    <submittedName>
        <fullName evidence="4">MARVEL domain-containing protein</fullName>
    </submittedName>
</protein>
<dbReference type="Proteomes" id="UP000492821">
    <property type="component" value="Unassembled WGS sequence"/>
</dbReference>
<name>A0A7E4UU08_PANRE</name>
<evidence type="ECO:0000256" key="1">
    <source>
        <dbReference type="SAM" id="Phobius"/>
    </source>
</evidence>
<evidence type="ECO:0000259" key="2">
    <source>
        <dbReference type="Pfam" id="PF22954"/>
    </source>
</evidence>
<organism evidence="3 4">
    <name type="scientific">Panagrellus redivivus</name>
    <name type="common">Microworm</name>
    <dbReference type="NCBI Taxonomy" id="6233"/>
    <lineage>
        <taxon>Eukaryota</taxon>
        <taxon>Metazoa</taxon>
        <taxon>Ecdysozoa</taxon>
        <taxon>Nematoda</taxon>
        <taxon>Chromadorea</taxon>
        <taxon>Rhabditida</taxon>
        <taxon>Tylenchina</taxon>
        <taxon>Panagrolaimomorpha</taxon>
        <taxon>Panagrolaimoidea</taxon>
        <taxon>Panagrolaimidae</taxon>
        <taxon>Panagrellus</taxon>
    </lineage>
</organism>
<dbReference type="AlphaFoldDB" id="A0A7E4UU08"/>
<proteinExistence type="predicted"/>
<dbReference type="InterPro" id="IPR054291">
    <property type="entry name" value="DUF7027"/>
</dbReference>
<keyword evidence="1" id="KW-0812">Transmembrane</keyword>
<dbReference type="Pfam" id="PF22954">
    <property type="entry name" value="DUF7027"/>
    <property type="match status" value="1"/>
</dbReference>
<sequence length="188" mass="21294">MAVLGSFDHNNPKYLYCGRIHVRALSRVISIILAIGTVINLIYSLTQSSAVIFYCFVIAAFCAGVYGSLIYGVFKEKRAFLIPFLIFQIFFVIIDCIIFIAFVISIATSRKVMLSIARDFLSLNDTDTDSNVAHVKGLAIFAAIVFAIYILFQAWFLSVFHSFFKFLKDRETSFGFNMEPEFRLDGEI</sequence>
<feature type="transmembrane region" description="Helical" evidence="1">
    <location>
        <begin position="51"/>
        <end position="74"/>
    </location>
</feature>
<keyword evidence="1" id="KW-0472">Membrane</keyword>
<feature type="transmembrane region" description="Helical" evidence="1">
    <location>
        <begin position="24"/>
        <end position="45"/>
    </location>
</feature>
<dbReference type="WBParaSite" id="Pan_g12494.t1">
    <property type="protein sequence ID" value="Pan_g12494.t1"/>
    <property type="gene ID" value="Pan_g12494"/>
</dbReference>
<accession>A0A7E4UU08</accession>
<keyword evidence="1" id="KW-1133">Transmembrane helix</keyword>
<feature type="domain" description="DUF7027" evidence="2">
    <location>
        <begin position="27"/>
        <end position="108"/>
    </location>
</feature>
<evidence type="ECO:0000313" key="4">
    <source>
        <dbReference type="WBParaSite" id="Pan_g12494.t1"/>
    </source>
</evidence>
<feature type="transmembrane region" description="Helical" evidence="1">
    <location>
        <begin position="81"/>
        <end position="107"/>
    </location>
</feature>
<reference evidence="3" key="1">
    <citation type="journal article" date="2013" name="Genetics">
        <title>The draft genome and transcriptome of Panagrellus redivivus are shaped by the harsh demands of a free-living lifestyle.</title>
        <authorList>
            <person name="Srinivasan J."/>
            <person name="Dillman A.R."/>
            <person name="Macchietto M.G."/>
            <person name="Heikkinen L."/>
            <person name="Lakso M."/>
            <person name="Fracchia K.M."/>
            <person name="Antoshechkin I."/>
            <person name="Mortazavi A."/>
            <person name="Wong G."/>
            <person name="Sternberg P.W."/>
        </authorList>
    </citation>
    <scope>NUCLEOTIDE SEQUENCE [LARGE SCALE GENOMIC DNA]</scope>
    <source>
        <strain evidence="3">MT8872</strain>
    </source>
</reference>
<dbReference type="PANTHER" id="PTHR34851:SF5">
    <property type="entry name" value="MARVEL DOMAIN-CONTAINING PROTEIN"/>
    <property type="match status" value="1"/>
</dbReference>